<dbReference type="RefSeq" id="WP_240480159.1">
    <property type="nucleotide sequence ID" value="NZ_JMCC02000008.1"/>
</dbReference>
<comment type="pathway">
    <text evidence="2">Purine metabolism; urate degradation; (S)-allantoin from urate: step 3/3.</text>
</comment>
<evidence type="ECO:0000313" key="8">
    <source>
        <dbReference type="EMBL" id="KIG18858.1"/>
    </source>
</evidence>
<reference evidence="8 9" key="1">
    <citation type="submission" date="2014-12" db="EMBL/GenBank/DDBJ databases">
        <title>Genome assembly of Enhygromyxa salina DSM 15201.</title>
        <authorList>
            <person name="Sharma G."/>
            <person name="Subramanian S."/>
        </authorList>
    </citation>
    <scope>NUCLEOTIDE SEQUENCE [LARGE SCALE GENOMIC DNA]</scope>
    <source>
        <strain evidence="8 9">DSM 15201</strain>
    </source>
</reference>
<dbReference type="InterPro" id="IPR036778">
    <property type="entry name" value="OHCU_decarboxylase_sf"/>
</dbReference>
<evidence type="ECO:0000256" key="2">
    <source>
        <dbReference type="ARBA" id="ARBA00004754"/>
    </source>
</evidence>
<dbReference type="NCBIfam" id="TIGR03180">
    <property type="entry name" value="UraD_2"/>
    <property type="match status" value="1"/>
</dbReference>
<dbReference type="Gene3D" id="1.10.3330.10">
    <property type="entry name" value="Oxo-4-hydroxy-4-carboxy-5-ureidoimidazoline decarboxylase"/>
    <property type="match status" value="1"/>
</dbReference>
<evidence type="ECO:0000256" key="4">
    <source>
        <dbReference type="ARBA" id="ARBA00022631"/>
    </source>
</evidence>
<evidence type="ECO:0000256" key="3">
    <source>
        <dbReference type="ARBA" id="ARBA00012257"/>
    </source>
</evidence>
<gene>
    <name evidence="8" type="ORF">DB30_07194</name>
</gene>
<dbReference type="SUPFAM" id="SSF158694">
    <property type="entry name" value="UraD-Like"/>
    <property type="match status" value="1"/>
</dbReference>
<evidence type="ECO:0000256" key="1">
    <source>
        <dbReference type="ARBA" id="ARBA00001163"/>
    </source>
</evidence>
<dbReference type="GO" id="GO:0051997">
    <property type="term" value="F:2-oxo-4-hydroxy-4-carboxy-5-ureidoimidazoline decarboxylase activity"/>
    <property type="evidence" value="ECO:0007669"/>
    <property type="project" value="UniProtKB-EC"/>
</dbReference>
<evidence type="ECO:0000313" key="9">
    <source>
        <dbReference type="Proteomes" id="UP000031599"/>
    </source>
</evidence>
<dbReference type="EMBL" id="JMCC02000008">
    <property type="protein sequence ID" value="KIG18858.1"/>
    <property type="molecule type" value="Genomic_DNA"/>
</dbReference>
<dbReference type="AlphaFoldDB" id="A0A0C2A653"/>
<dbReference type="GO" id="GO:0019628">
    <property type="term" value="P:urate catabolic process"/>
    <property type="evidence" value="ECO:0007669"/>
    <property type="project" value="TreeGrafter"/>
</dbReference>
<comment type="caution">
    <text evidence="8">The sequence shown here is derived from an EMBL/GenBank/DDBJ whole genome shotgun (WGS) entry which is preliminary data.</text>
</comment>
<keyword evidence="6" id="KW-0456">Lyase</keyword>
<dbReference type="InterPro" id="IPR017595">
    <property type="entry name" value="OHCU_decarboxylase-2"/>
</dbReference>
<evidence type="ECO:0000256" key="6">
    <source>
        <dbReference type="ARBA" id="ARBA00023239"/>
    </source>
</evidence>
<keyword evidence="5" id="KW-0210">Decarboxylase</keyword>
<dbReference type="EC" id="4.1.1.97" evidence="3"/>
<evidence type="ECO:0000259" key="7">
    <source>
        <dbReference type="Pfam" id="PF09349"/>
    </source>
</evidence>
<dbReference type="GO" id="GO:0006144">
    <property type="term" value="P:purine nucleobase metabolic process"/>
    <property type="evidence" value="ECO:0007669"/>
    <property type="project" value="UniProtKB-KW"/>
</dbReference>
<dbReference type="Proteomes" id="UP000031599">
    <property type="component" value="Unassembled WGS sequence"/>
</dbReference>
<name>A0A0C2A653_9BACT</name>
<dbReference type="NCBIfam" id="NF010372">
    <property type="entry name" value="PRK13798.1"/>
    <property type="match status" value="1"/>
</dbReference>
<organism evidence="8 9">
    <name type="scientific">Enhygromyxa salina</name>
    <dbReference type="NCBI Taxonomy" id="215803"/>
    <lineage>
        <taxon>Bacteria</taxon>
        <taxon>Pseudomonadati</taxon>
        <taxon>Myxococcota</taxon>
        <taxon>Polyangia</taxon>
        <taxon>Nannocystales</taxon>
        <taxon>Nannocystaceae</taxon>
        <taxon>Enhygromyxa</taxon>
    </lineage>
</organism>
<accession>A0A0C2A653</accession>
<sequence length="174" mass="18399">MSVASTLDAMSEAEARAALTGCCGASAWVAGMLAARPFGHDDAVHAHAAQIWAGMSRADILEAFDHHPRIGASIEALREKFSSTAALAASEQAGAQRATEPELARLRDGNLAYEACYGHIFIVCATGKSAAAMAEILESRLHNDPEQELRIAAAEQAKITRLRLQALSTDKTSP</sequence>
<comment type="catalytic activity">
    <reaction evidence="1">
        <text>5-hydroxy-2-oxo-4-ureido-2,5-dihydro-1H-imidazole-5-carboxylate + H(+) = (S)-allantoin + CO2</text>
        <dbReference type="Rhea" id="RHEA:26301"/>
        <dbReference type="ChEBI" id="CHEBI:15378"/>
        <dbReference type="ChEBI" id="CHEBI:15678"/>
        <dbReference type="ChEBI" id="CHEBI:16526"/>
        <dbReference type="ChEBI" id="CHEBI:58639"/>
        <dbReference type="EC" id="4.1.1.97"/>
    </reaction>
</comment>
<dbReference type="PANTHER" id="PTHR43466">
    <property type="entry name" value="2-OXO-4-HYDROXY-4-CARBOXY-5-UREIDOIMIDAZOLINE DECARBOXYLASE-RELATED"/>
    <property type="match status" value="1"/>
</dbReference>
<keyword evidence="4" id="KW-0659">Purine metabolism</keyword>
<protein>
    <recommendedName>
        <fullName evidence="3">2-oxo-4-hydroxy-4-carboxy-5-ureidoimidazoline decarboxylase</fullName>
        <ecNumber evidence="3">4.1.1.97</ecNumber>
    </recommendedName>
</protein>
<proteinExistence type="predicted"/>
<dbReference type="Pfam" id="PF09349">
    <property type="entry name" value="OHCU_decarbox"/>
    <property type="match status" value="1"/>
</dbReference>
<dbReference type="InterPro" id="IPR018020">
    <property type="entry name" value="OHCU_decarboxylase"/>
</dbReference>
<dbReference type="PANTHER" id="PTHR43466:SF1">
    <property type="entry name" value="2-OXO-4-HYDROXY-4-CARBOXY-5-UREIDOIMIDAZOLINE DECARBOXYLASE-RELATED"/>
    <property type="match status" value="1"/>
</dbReference>
<feature type="domain" description="Oxo-4-hydroxy-4-carboxy-5-ureidoimidazoline decarboxylase" evidence="7">
    <location>
        <begin position="9"/>
        <end position="165"/>
    </location>
</feature>
<evidence type="ECO:0000256" key="5">
    <source>
        <dbReference type="ARBA" id="ARBA00022793"/>
    </source>
</evidence>